<dbReference type="Proteomes" id="UP000002037">
    <property type="component" value="Unassembled WGS sequence"/>
</dbReference>
<dbReference type="GeneID" id="8296748"/>
<dbReference type="EMBL" id="GG692400">
    <property type="protein sequence ID" value="EER31545.1"/>
    <property type="molecule type" value="Genomic_DNA"/>
</dbReference>
<reference evidence="3 4" key="1">
    <citation type="journal article" date="2009" name="Nature">
        <title>Evolution of pathogenicity and sexual reproduction in eight Candida genomes.</title>
        <authorList>
            <person name="Butler G."/>
            <person name="Rasmussen M.D."/>
            <person name="Lin M.F."/>
            <person name="Santos M.A."/>
            <person name="Sakthikumar S."/>
            <person name="Munro C.A."/>
            <person name="Rheinbay E."/>
            <person name="Grabherr M."/>
            <person name="Forche A."/>
            <person name="Reedy J.L."/>
            <person name="Agrafioti I."/>
            <person name="Arnaud M.B."/>
            <person name="Bates S."/>
            <person name="Brown A.J."/>
            <person name="Brunke S."/>
            <person name="Costanzo M.C."/>
            <person name="Fitzpatrick D.A."/>
            <person name="de Groot P.W."/>
            <person name="Harris D."/>
            <person name="Hoyer L.L."/>
            <person name="Hube B."/>
            <person name="Klis F.M."/>
            <person name="Kodira C."/>
            <person name="Lennard N."/>
            <person name="Logue M.E."/>
            <person name="Martin R."/>
            <person name="Neiman A.M."/>
            <person name="Nikolaou E."/>
            <person name="Quail M.A."/>
            <person name="Quinn J."/>
            <person name="Santos M.C."/>
            <person name="Schmitzberger F.F."/>
            <person name="Sherlock G."/>
            <person name="Shah P."/>
            <person name="Silverstein K.A."/>
            <person name="Skrzypek M.S."/>
            <person name="Soll D."/>
            <person name="Staggs R."/>
            <person name="Stansfield I."/>
            <person name="Stumpf M.P."/>
            <person name="Sudbery P.E."/>
            <person name="Srikantha T."/>
            <person name="Zeng Q."/>
            <person name="Berman J."/>
            <person name="Berriman M."/>
            <person name="Heitman J."/>
            <person name="Gow N.A."/>
            <person name="Lorenz M.C."/>
            <person name="Birren B.W."/>
            <person name="Kellis M."/>
            <person name="Cuomo C.A."/>
        </authorList>
    </citation>
    <scope>NUCLEOTIDE SEQUENCE [LARGE SCALE GENOMIC DNA]</scope>
    <source>
        <strain evidence="4">ATCC MYA-3404 / T1</strain>
    </source>
</reference>
<dbReference type="KEGG" id="ctp:CTRG_04327"/>
<dbReference type="PANTHER" id="PTHR43092">
    <property type="entry name" value="L-CYSTEINE DESULFHYDRASE"/>
    <property type="match status" value="1"/>
</dbReference>
<evidence type="ECO:0000313" key="4">
    <source>
        <dbReference type="Proteomes" id="UP000002037"/>
    </source>
</evidence>
<dbReference type="eggNOG" id="KOG1549">
    <property type="taxonomic scope" value="Eukaryota"/>
</dbReference>
<dbReference type="InterPro" id="IPR000192">
    <property type="entry name" value="Aminotrans_V_dom"/>
</dbReference>
<dbReference type="Gene3D" id="3.40.640.10">
    <property type="entry name" value="Type I PLP-dependent aspartate aminotransferase-like (Major domain)"/>
    <property type="match status" value="1"/>
</dbReference>
<protein>
    <recommendedName>
        <fullName evidence="2">Aminotransferase class V domain-containing protein</fullName>
    </recommendedName>
</protein>
<dbReference type="AlphaFoldDB" id="C5ME35"/>
<keyword evidence="4" id="KW-1185">Reference proteome</keyword>
<evidence type="ECO:0000259" key="2">
    <source>
        <dbReference type="Pfam" id="PF00266"/>
    </source>
</evidence>
<dbReference type="VEuPathDB" id="FungiDB:CTRG_04327"/>
<dbReference type="STRING" id="294747.C5ME35"/>
<dbReference type="HOGENOM" id="CLU_003433_3_0_1"/>
<dbReference type="Pfam" id="PF00266">
    <property type="entry name" value="Aminotran_5"/>
    <property type="match status" value="1"/>
</dbReference>
<dbReference type="SUPFAM" id="SSF53383">
    <property type="entry name" value="PLP-dependent transferases"/>
    <property type="match status" value="1"/>
</dbReference>
<accession>C5ME35</accession>
<organism evidence="3 4">
    <name type="scientific">Candida tropicalis (strain ATCC MYA-3404 / T1)</name>
    <name type="common">Yeast</name>
    <dbReference type="NCBI Taxonomy" id="294747"/>
    <lineage>
        <taxon>Eukaryota</taxon>
        <taxon>Fungi</taxon>
        <taxon>Dikarya</taxon>
        <taxon>Ascomycota</taxon>
        <taxon>Saccharomycotina</taxon>
        <taxon>Pichiomycetes</taxon>
        <taxon>Debaryomycetaceae</taxon>
        <taxon>Candida/Lodderomyces clade</taxon>
        <taxon>Candida</taxon>
    </lineage>
</organism>
<proteinExistence type="predicted"/>
<feature type="domain" description="Aminotransferase class V" evidence="2">
    <location>
        <begin position="58"/>
        <end position="332"/>
    </location>
</feature>
<name>C5ME35_CANTT</name>
<dbReference type="Gene3D" id="3.90.1150.10">
    <property type="entry name" value="Aspartate Aminotransferase, domain 1"/>
    <property type="match status" value="1"/>
</dbReference>
<dbReference type="InterPro" id="IPR015424">
    <property type="entry name" value="PyrdxlP-dep_Trfase"/>
</dbReference>
<sequence length="396" mass="45958">MTDIPFGKKFRETYFTTLSHDLIPVNHGSSGGVPTPVAESYMEKFQSVNQFPDKFFRMEKEQIYIKSLKCIGTVLNCDYHDLAILDNATTALNTILRGLVFKPGDVFVFHNTCFGPCKETMQYMKEVFGIKLVEIDLQYPILQEEIVDKFRDVFLKYQPKLCLFDAISSMPAMTLPYIELTKLCKEFNVLSLIDGSHCIGTINPDLSILQPDFFISLLHKWYFVPRPCCMMYVNHIHHANIQPFPVYKYSNEMNGDNTLIDKFSFWTTRNHIPIATIPEAFKFRNCECKGEQAIYQYCHKLAVEVGKMLAEMWETSYLSDKEQISTMINVEVPFGDIHIWKKIEEPVMKELVKRNVYIPLVVHNGKLYARFSAQIYTELEDFRKAGDILIDTLIKF</sequence>
<dbReference type="InterPro" id="IPR015422">
    <property type="entry name" value="PyrdxlP-dep_Trfase_small"/>
</dbReference>
<gene>
    <name evidence="3" type="ORF">CTRG_04327</name>
</gene>
<dbReference type="PANTHER" id="PTHR43092:SF2">
    <property type="entry name" value="HERCYNYLCYSTEINE SULFOXIDE LYASE"/>
    <property type="match status" value="1"/>
</dbReference>
<keyword evidence="1" id="KW-0663">Pyridoxal phosphate</keyword>
<dbReference type="OrthoDB" id="5978656at2759"/>
<dbReference type="RefSeq" id="XP_002550030.1">
    <property type="nucleotide sequence ID" value="XM_002549984.1"/>
</dbReference>
<evidence type="ECO:0000313" key="3">
    <source>
        <dbReference type="EMBL" id="EER31545.1"/>
    </source>
</evidence>
<evidence type="ECO:0000256" key="1">
    <source>
        <dbReference type="ARBA" id="ARBA00022898"/>
    </source>
</evidence>
<dbReference type="InterPro" id="IPR015421">
    <property type="entry name" value="PyrdxlP-dep_Trfase_major"/>
</dbReference>